<sequence>ILGKHAQDPPGSKKARHKDILALIVAYLRGQIAILHKWQRINGRVQLAVSSSLFGMDTTAHHKQHYQDEHAERPPCQKSRYNPETWQEATATTLKPQGASSMLNRHEDLNESPLHLLQAQEAQERPGGSSMRILSFGLRILLNLLIPLILSLAKILPLIISGYMSNISIWGMSRSITLYAYAPGFSIKPSANSDQSPPWGEHLILMKEKKKLLQAQLDPTR</sequence>
<organism evidence="3 4">
    <name type="scientific">Brassica napus</name>
    <name type="common">Rape</name>
    <dbReference type="NCBI Taxonomy" id="3708"/>
    <lineage>
        <taxon>Eukaryota</taxon>
        <taxon>Viridiplantae</taxon>
        <taxon>Streptophyta</taxon>
        <taxon>Embryophyta</taxon>
        <taxon>Tracheophyta</taxon>
        <taxon>Spermatophyta</taxon>
        <taxon>Magnoliopsida</taxon>
        <taxon>eudicotyledons</taxon>
        <taxon>Gunneridae</taxon>
        <taxon>Pentapetalae</taxon>
        <taxon>rosids</taxon>
        <taxon>malvids</taxon>
        <taxon>Brassicales</taxon>
        <taxon>Brassicaceae</taxon>
        <taxon>Brassiceae</taxon>
        <taxon>Brassica</taxon>
    </lineage>
</organism>
<reference evidence="3 4" key="1">
    <citation type="submission" date="2021-05" db="EMBL/GenBank/DDBJ databases">
        <title>Genome Assembly of Synthetic Allotetraploid Brassica napus Reveals Homoeologous Exchanges between Subgenomes.</title>
        <authorList>
            <person name="Davis J.T."/>
        </authorList>
    </citation>
    <scope>NUCLEOTIDE SEQUENCE [LARGE SCALE GENOMIC DNA]</scope>
    <source>
        <strain evidence="4">cv. Da-Ae</strain>
        <tissue evidence="3">Seedling</tissue>
    </source>
</reference>
<evidence type="ECO:0000313" key="4">
    <source>
        <dbReference type="Proteomes" id="UP000824890"/>
    </source>
</evidence>
<feature type="region of interest" description="Disordered" evidence="1">
    <location>
        <begin position="61"/>
        <end position="81"/>
    </location>
</feature>
<keyword evidence="2" id="KW-1133">Transmembrane helix</keyword>
<name>A0ABQ8BEV8_BRANA</name>
<dbReference type="Proteomes" id="UP000824890">
    <property type="component" value="Unassembled WGS sequence"/>
</dbReference>
<feature type="transmembrane region" description="Helical" evidence="2">
    <location>
        <begin position="140"/>
        <end position="164"/>
    </location>
</feature>
<proteinExistence type="predicted"/>
<gene>
    <name evidence="3" type="ORF">HID58_042844</name>
</gene>
<evidence type="ECO:0000256" key="1">
    <source>
        <dbReference type="SAM" id="MobiDB-lite"/>
    </source>
</evidence>
<evidence type="ECO:0000256" key="2">
    <source>
        <dbReference type="SAM" id="Phobius"/>
    </source>
</evidence>
<keyword evidence="4" id="KW-1185">Reference proteome</keyword>
<evidence type="ECO:0000313" key="3">
    <source>
        <dbReference type="EMBL" id="KAH0903341.1"/>
    </source>
</evidence>
<feature type="compositionally biased region" description="Basic and acidic residues" evidence="1">
    <location>
        <begin position="65"/>
        <end position="75"/>
    </location>
</feature>
<keyword evidence="2" id="KW-0472">Membrane</keyword>
<dbReference type="EMBL" id="JAGKQM010000011">
    <property type="protein sequence ID" value="KAH0903341.1"/>
    <property type="molecule type" value="Genomic_DNA"/>
</dbReference>
<feature type="non-terminal residue" evidence="3">
    <location>
        <position position="221"/>
    </location>
</feature>
<comment type="caution">
    <text evidence="3">The sequence shown here is derived from an EMBL/GenBank/DDBJ whole genome shotgun (WGS) entry which is preliminary data.</text>
</comment>
<keyword evidence="2" id="KW-0812">Transmembrane</keyword>
<feature type="non-terminal residue" evidence="3">
    <location>
        <position position="1"/>
    </location>
</feature>
<accession>A0ABQ8BEV8</accession>
<protein>
    <submittedName>
        <fullName evidence="3">Uncharacterized protein</fullName>
    </submittedName>
</protein>